<dbReference type="EMBL" id="SRPF01000004">
    <property type="protein sequence ID" value="TGN38679.1"/>
    <property type="molecule type" value="Genomic_DNA"/>
</dbReference>
<proteinExistence type="predicted"/>
<keyword evidence="3" id="KW-1185">Reference proteome</keyword>
<accession>A0A4Z1BGU1</accession>
<sequence length="255" mass="27706">MRPQFAFALLLVLFANPLLAAPEARQYQLSQRAAGDVADQIRDLYPGDELTVTSRGQQVIVRAEPALLDEIGQLVETLDVAPVQMRVTVRSRNTGMGKQGGGGVSINNNQVNVEASRKTISTQQTRERTLIVQEGQSAQISSGQVRALPVAIRGGRNPAAFLEKVETRSGFIVSPQVISDRAIELNIVSFEEDPDTGVPGYETEALMTLRRVEPGQWVSLGSTRQSRSGSQAGIVYQTGQNSSSVNSWEVRVDLM</sequence>
<evidence type="ECO:0000313" key="2">
    <source>
        <dbReference type="EMBL" id="TGN38679.1"/>
    </source>
</evidence>
<organism evidence="2 3">
    <name type="scientific">Marinobacter confluentis</name>
    <dbReference type="NCBI Taxonomy" id="1697557"/>
    <lineage>
        <taxon>Bacteria</taxon>
        <taxon>Pseudomonadati</taxon>
        <taxon>Pseudomonadota</taxon>
        <taxon>Gammaproteobacteria</taxon>
        <taxon>Pseudomonadales</taxon>
        <taxon>Marinobacteraceae</taxon>
        <taxon>Marinobacter</taxon>
    </lineage>
</organism>
<evidence type="ECO:0000313" key="3">
    <source>
        <dbReference type="Proteomes" id="UP000298325"/>
    </source>
</evidence>
<dbReference type="AlphaFoldDB" id="A0A4Z1BGU1"/>
<protein>
    <submittedName>
        <fullName evidence="2">Secretin</fullName>
    </submittedName>
</protein>
<dbReference type="OrthoDB" id="6359753at2"/>
<dbReference type="RefSeq" id="WP_135803905.1">
    <property type="nucleotide sequence ID" value="NZ_SRPF01000004.1"/>
</dbReference>
<gene>
    <name evidence="2" type="ORF">E5Q11_13110</name>
</gene>
<feature type="chain" id="PRO_5021501185" evidence="1">
    <location>
        <begin position="21"/>
        <end position="255"/>
    </location>
</feature>
<keyword evidence="1" id="KW-0732">Signal</keyword>
<comment type="caution">
    <text evidence="2">The sequence shown here is derived from an EMBL/GenBank/DDBJ whole genome shotgun (WGS) entry which is preliminary data.</text>
</comment>
<dbReference type="Proteomes" id="UP000298325">
    <property type="component" value="Unassembled WGS sequence"/>
</dbReference>
<feature type="signal peptide" evidence="1">
    <location>
        <begin position="1"/>
        <end position="20"/>
    </location>
</feature>
<name>A0A4Z1BGU1_9GAMM</name>
<evidence type="ECO:0000256" key="1">
    <source>
        <dbReference type="SAM" id="SignalP"/>
    </source>
</evidence>
<reference evidence="2 3" key="1">
    <citation type="submission" date="2019-04" db="EMBL/GenBank/DDBJ databases">
        <authorList>
            <person name="Park S."/>
            <person name="Yoon J.-H."/>
        </authorList>
    </citation>
    <scope>NUCLEOTIDE SEQUENCE [LARGE SCALE GENOMIC DNA]</scope>
    <source>
        <strain evidence="2 3">HJM-18</strain>
    </source>
</reference>